<proteinExistence type="predicted"/>
<feature type="transmembrane region" description="Helical" evidence="1">
    <location>
        <begin position="34"/>
        <end position="60"/>
    </location>
</feature>
<organism evidence="2 3">
    <name type="scientific">Vibrio alginolyticus</name>
    <dbReference type="NCBI Taxonomy" id="663"/>
    <lineage>
        <taxon>Bacteria</taxon>
        <taxon>Pseudomonadati</taxon>
        <taxon>Pseudomonadota</taxon>
        <taxon>Gammaproteobacteria</taxon>
        <taxon>Vibrionales</taxon>
        <taxon>Vibrionaceae</taxon>
        <taxon>Vibrio</taxon>
    </lineage>
</organism>
<feature type="transmembrane region" description="Helical" evidence="1">
    <location>
        <begin position="88"/>
        <end position="115"/>
    </location>
</feature>
<sequence length="126" mass="14238">MFIEKYQWFYAALSGYSATSLLVLTNVSPANFGFWLMLATIAFAICLPVFATFSMTYWIFLKYRVPQKNVALLINSPKSQKVTSYSMYLIAFASLFIIIHLSYIAGVTAAVALYFSKNFSLTAYTK</sequence>
<keyword evidence="1" id="KW-0472">Membrane</keyword>
<reference evidence="2" key="1">
    <citation type="submission" date="2017-12" db="EMBL/GenBank/DDBJ databases">
        <title>FDA dAtabase for Regulatory Grade micrObial Sequences (FDA-ARGOS): Supporting development and validation of Infectious Disease Dx tests.</title>
        <authorList>
            <person name="Hoffmann M."/>
            <person name="Allard M."/>
            <person name="Evans P."/>
            <person name="Brown E."/>
            <person name="Tallon L.J."/>
            <person name="Sadzewicz L."/>
            <person name="Sengamalay N."/>
            <person name="Ott S."/>
            <person name="Godinez A."/>
            <person name="Nagaraj S."/>
            <person name="Vavikolanu K."/>
            <person name="Aluvathingal J."/>
            <person name="Nadendla S."/>
            <person name="Hobson J."/>
            <person name="Sichtig H."/>
        </authorList>
    </citation>
    <scope>NUCLEOTIDE SEQUENCE [LARGE SCALE GENOMIC DNA]</scope>
    <source>
        <strain evidence="2">FDAARGOS_97</strain>
    </source>
</reference>
<dbReference type="Proteomes" id="UP000054316">
    <property type="component" value="Unassembled WGS sequence"/>
</dbReference>
<feature type="transmembrane region" description="Helical" evidence="1">
    <location>
        <begin position="7"/>
        <end position="28"/>
    </location>
</feature>
<gene>
    <name evidence="2" type="ORF">AL553_012040</name>
</gene>
<evidence type="ECO:0000313" key="3">
    <source>
        <dbReference type="Proteomes" id="UP000054316"/>
    </source>
</evidence>
<keyword evidence="1" id="KW-1133">Transmembrane helix</keyword>
<keyword evidence="3" id="KW-1185">Reference proteome</keyword>
<accession>A0ABX4XF79</accession>
<keyword evidence="1" id="KW-0812">Transmembrane</keyword>
<dbReference type="EMBL" id="LOSN02000001">
    <property type="protein sequence ID" value="PNP27135.1"/>
    <property type="molecule type" value="Genomic_DNA"/>
</dbReference>
<comment type="caution">
    <text evidence="2">The sequence shown here is derived from an EMBL/GenBank/DDBJ whole genome shotgun (WGS) entry which is preliminary data.</text>
</comment>
<protein>
    <submittedName>
        <fullName evidence="2">Uncharacterized protein</fullName>
    </submittedName>
</protein>
<evidence type="ECO:0000256" key="1">
    <source>
        <dbReference type="SAM" id="Phobius"/>
    </source>
</evidence>
<name>A0ABX4XF79_VIBAL</name>
<evidence type="ECO:0000313" key="2">
    <source>
        <dbReference type="EMBL" id="PNP27135.1"/>
    </source>
</evidence>